<dbReference type="EMBL" id="CP037954">
    <property type="protein sequence ID" value="QBO56921.1"/>
    <property type="molecule type" value="Genomic_DNA"/>
</dbReference>
<gene>
    <name evidence="1" type="ORF">NBC122_00061</name>
</gene>
<keyword evidence="2" id="KW-1185">Reference proteome</keyword>
<dbReference type="AlphaFoldDB" id="A0A4P6ZBT8"/>
<sequence>MNYTIVGLFPSQENIKEVSAGIEKSGIKNQDYIIYRTDKDNAPEVKNNFWKRLFGSSKAPVNHTADPLITSVSVKNEEELKSVTKSFNDNKVVKIYEFKDMSIEEAKDLNYIRKIVALRAKSHIYAMPEITVSPAQMN</sequence>
<proteinExistence type="predicted"/>
<dbReference type="KEGG" id="csal:NBC122_00061"/>
<dbReference type="OrthoDB" id="1259979at2"/>
<dbReference type="RefSeq" id="WP_133438465.1">
    <property type="nucleotide sequence ID" value="NZ_CP037954.1"/>
</dbReference>
<reference evidence="1 2" key="1">
    <citation type="submission" date="2019-03" db="EMBL/GenBank/DDBJ databases">
        <authorList>
            <person name="Kim H."/>
            <person name="Yu S.-M."/>
        </authorList>
    </citation>
    <scope>NUCLEOTIDE SEQUENCE [LARGE SCALE GENOMIC DNA]</scope>
    <source>
        <strain evidence="1 2">NBC122</strain>
    </source>
</reference>
<evidence type="ECO:0000313" key="1">
    <source>
        <dbReference type="EMBL" id="QBO56921.1"/>
    </source>
</evidence>
<organism evidence="1 2">
    <name type="scientific">Chryseobacterium salivictor</name>
    <dbReference type="NCBI Taxonomy" id="2547600"/>
    <lineage>
        <taxon>Bacteria</taxon>
        <taxon>Pseudomonadati</taxon>
        <taxon>Bacteroidota</taxon>
        <taxon>Flavobacteriia</taxon>
        <taxon>Flavobacteriales</taxon>
        <taxon>Weeksellaceae</taxon>
        <taxon>Chryseobacterium group</taxon>
        <taxon>Chryseobacterium</taxon>
    </lineage>
</organism>
<name>A0A4P6ZBT8_9FLAO</name>
<dbReference type="Proteomes" id="UP000294419">
    <property type="component" value="Chromosome"/>
</dbReference>
<evidence type="ECO:0000313" key="2">
    <source>
        <dbReference type="Proteomes" id="UP000294419"/>
    </source>
</evidence>
<accession>A0A4P6ZBT8</accession>
<protein>
    <submittedName>
        <fullName evidence="1">Uncharacterized protein</fullName>
    </submittedName>
</protein>